<evidence type="ECO:0000256" key="1">
    <source>
        <dbReference type="ARBA" id="ARBA00006328"/>
    </source>
</evidence>
<dbReference type="InterPro" id="IPR051164">
    <property type="entry name" value="NmrA-like_oxidored"/>
</dbReference>
<dbReference type="Pfam" id="PF05368">
    <property type="entry name" value="NmrA"/>
    <property type="match status" value="1"/>
</dbReference>
<dbReference type="Gene3D" id="3.90.25.10">
    <property type="entry name" value="UDP-galactose 4-epimerase, domain 1"/>
    <property type="match status" value="1"/>
</dbReference>
<evidence type="ECO:0000256" key="2">
    <source>
        <dbReference type="ARBA" id="ARBA00022857"/>
    </source>
</evidence>
<protein>
    <submittedName>
        <fullName evidence="4">Related to nitrogen metabolic regulation protein nmr</fullName>
    </submittedName>
</protein>
<dbReference type="Gene3D" id="3.40.50.720">
    <property type="entry name" value="NAD(P)-binding Rossmann-like Domain"/>
    <property type="match status" value="1"/>
</dbReference>
<dbReference type="Proteomes" id="UP000184330">
    <property type="component" value="Unassembled WGS sequence"/>
</dbReference>
<evidence type="ECO:0000313" key="5">
    <source>
        <dbReference type="Proteomes" id="UP000184330"/>
    </source>
</evidence>
<dbReference type="PANTHER" id="PTHR42748">
    <property type="entry name" value="NITROGEN METABOLITE REPRESSION PROTEIN NMRA FAMILY MEMBER"/>
    <property type="match status" value="1"/>
</dbReference>
<accession>A0A1L7WP94</accession>
<dbReference type="STRING" id="576137.A0A1L7WP94"/>
<dbReference type="PANTHER" id="PTHR42748:SF26">
    <property type="entry name" value="NMRA-LIKE DOMAIN-CONTAINING PROTEIN"/>
    <property type="match status" value="1"/>
</dbReference>
<dbReference type="EMBL" id="FJOG01000005">
    <property type="protein sequence ID" value="CZR54561.1"/>
    <property type="molecule type" value="Genomic_DNA"/>
</dbReference>
<name>A0A1L7WP94_9HELO</name>
<dbReference type="SUPFAM" id="SSF51735">
    <property type="entry name" value="NAD(P)-binding Rossmann-fold domains"/>
    <property type="match status" value="1"/>
</dbReference>
<feature type="domain" description="NmrA-like" evidence="3">
    <location>
        <begin position="1"/>
        <end position="294"/>
    </location>
</feature>
<evidence type="ECO:0000259" key="3">
    <source>
        <dbReference type="Pfam" id="PF05368"/>
    </source>
</evidence>
<sequence length="329" mass="35974">MTKLIVILGITGEQGSSVASHFLTLASYRIRGITRNTSSPTAQAWTQKGISLITADLNSPSTLGPAFFGADIIFATTDFWGPFHSPGTKELLKPGQGLGEYCCELELQQVKNIFDAAAKVEGLERLVVSTLVDVEKASGGKYKGVWHCDGKARGVVWGKEQYKELAGKVDEVFVPNYMSNWLGKIKLRKTEDGAYHLGLVGSGKKPLPHLDVKADLGKIVASTLSSLPGKKVLAAGEMISWSDQMKVWCEVNKVPFGGFDSVPIEVFDRFFPIPGLGTELGEMMAFMEEFGYVGGDPEVVLPGELENPPRLTIWREYAEKQEWESVLNV</sequence>
<dbReference type="AlphaFoldDB" id="A0A1L7WP94"/>
<evidence type="ECO:0000313" key="4">
    <source>
        <dbReference type="EMBL" id="CZR54561.1"/>
    </source>
</evidence>
<dbReference type="InterPro" id="IPR036291">
    <property type="entry name" value="NAD(P)-bd_dom_sf"/>
</dbReference>
<dbReference type="InterPro" id="IPR008030">
    <property type="entry name" value="NmrA-like"/>
</dbReference>
<gene>
    <name evidence="4" type="ORF">PAC_04445</name>
</gene>
<keyword evidence="2" id="KW-0521">NADP</keyword>
<organism evidence="4 5">
    <name type="scientific">Phialocephala subalpina</name>
    <dbReference type="NCBI Taxonomy" id="576137"/>
    <lineage>
        <taxon>Eukaryota</taxon>
        <taxon>Fungi</taxon>
        <taxon>Dikarya</taxon>
        <taxon>Ascomycota</taxon>
        <taxon>Pezizomycotina</taxon>
        <taxon>Leotiomycetes</taxon>
        <taxon>Helotiales</taxon>
        <taxon>Mollisiaceae</taxon>
        <taxon>Phialocephala</taxon>
        <taxon>Phialocephala fortinii species complex</taxon>
    </lineage>
</organism>
<dbReference type="GO" id="GO:0005634">
    <property type="term" value="C:nucleus"/>
    <property type="evidence" value="ECO:0007669"/>
    <property type="project" value="TreeGrafter"/>
</dbReference>
<dbReference type="OrthoDB" id="3358371at2759"/>
<comment type="similarity">
    <text evidence="1">Belongs to the NmrA-type oxidoreductase family.</text>
</comment>
<keyword evidence="5" id="KW-1185">Reference proteome</keyword>
<proteinExistence type="inferred from homology"/>
<reference evidence="4 5" key="1">
    <citation type="submission" date="2016-03" db="EMBL/GenBank/DDBJ databases">
        <authorList>
            <person name="Ploux O."/>
        </authorList>
    </citation>
    <scope>NUCLEOTIDE SEQUENCE [LARGE SCALE GENOMIC DNA]</scope>
    <source>
        <strain evidence="4 5">UAMH 11012</strain>
    </source>
</reference>